<evidence type="ECO:0000256" key="2">
    <source>
        <dbReference type="ARBA" id="ARBA00006706"/>
    </source>
</evidence>
<gene>
    <name evidence="7" type="ORF">SAMN02746011_01034</name>
</gene>
<accession>A0A1T4LBT6</accession>
<dbReference type="OrthoDB" id="9805316at2"/>
<dbReference type="PANTHER" id="PTHR12001">
    <property type="entry name" value="GERANYLGERANYL PYROPHOSPHATE SYNTHASE"/>
    <property type="match status" value="1"/>
</dbReference>
<dbReference type="SUPFAM" id="SSF48576">
    <property type="entry name" value="Terpenoid synthases"/>
    <property type="match status" value="1"/>
</dbReference>
<keyword evidence="3 6" id="KW-0808">Transferase</keyword>
<reference evidence="8" key="1">
    <citation type="submission" date="2017-02" db="EMBL/GenBank/DDBJ databases">
        <authorList>
            <person name="Varghese N."/>
            <person name="Submissions S."/>
        </authorList>
    </citation>
    <scope>NUCLEOTIDE SEQUENCE [LARGE SCALE GENOMIC DNA]</scope>
    <source>
        <strain evidence="8">DSM 15739</strain>
    </source>
</reference>
<sequence>MVHKIWESYPTIEKALYDVKKLMKNSIKVPMVEVNNKILEYIDAPGKYLRSGLTIMVADNLGLPIDHDVISAAAGLELMHLSTLIHDDVIDNADTRRGVTVIHKDFSNKIAIYAGDYLLSLSGRLLVESNLKINRNMIDNKVIEHILIGELRQLMNQNRDDMTMNDYLRQIKGKTATLFGLAVLIGGIKAELPRRDLKRLYYAGQMIGMAFQLNDDLIDYHQDSAISGKPKLQDVQNGIYTAPYLMLKERVDNIKDLEYDELPRLMKEYQIFDSVEAVITSYLNKSWRYFELVNINPTKIKELLRKLDY</sequence>
<dbReference type="InterPro" id="IPR000092">
    <property type="entry name" value="Polyprenyl_synt"/>
</dbReference>
<dbReference type="AlphaFoldDB" id="A0A1T4LBT6"/>
<evidence type="ECO:0000256" key="5">
    <source>
        <dbReference type="ARBA" id="ARBA00022842"/>
    </source>
</evidence>
<dbReference type="PROSITE" id="PS00723">
    <property type="entry name" value="POLYPRENYL_SYNTHASE_1"/>
    <property type="match status" value="1"/>
</dbReference>
<evidence type="ECO:0000256" key="6">
    <source>
        <dbReference type="RuleBase" id="RU004466"/>
    </source>
</evidence>
<dbReference type="CDD" id="cd00685">
    <property type="entry name" value="Trans_IPPS_HT"/>
    <property type="match status" value="1"/>
</dbReference>
<protein>
    <submittedName>
        <fullName evidence="7">Heptaprenyl diphosphate synthase</fullName>
    </submittedName>
</protein>
<dbReference type="InterPro" id="IPR008949">
    <property type="entry name" value="Isoprenoid_synthase_dom_sf"/>
</dbReference>
<evidence type="ECO:0000256" key="3">
    <source>
        <dbReference type="ARBA" id="ARBA00022679"/>
    </source>
</evidence>
<dbReference type="InterPro" id="IPR033749">
    <property type="entry name" value="Polyprenyl_synt_CS"/>
</dbReference>
<evidence type="ECO:0000256" key="4">
    <source>
        <dbReference type="ARBA" id="ARBA00022723"/>
    </source>
</evidence>
<keyword evidence="8" id="KW-1185">Reference proteome</keyword>
<proteinExistence type="inferred from homology"/>
<dbReference type="STRING" id="1121925.SAMN02746011_01034"/>
<evidence type="ECO:0000313" key="8">
    <source>
        <dbReference type="Proteomes" id="UP000189941"/>
    </source>
</evidence>
<dbReference type="PANTHER" id="PTHR12001:SF69">
    <property type="entry name" value="ALL TRANS-POLYPRENYL-DIPHOSPHATE SYNTHASE PDSS1"/>
    <property type="match status" value="1"/>
</dbReference>
<evidence type="ECO:0000256" key="1">
    <source>
        <dbReference type="ARBA" id="ARBA00001946"/>
    </source>
</evidence>
<evidence type="ECO:0000313" key="7">
    <source>
        <dbReference type="EMBL" id="SJZ52093.1"/>
    </source>
</evidence>
<dbReference type="RefSeq" id="WP_078755798.1">
    <property type="nucleotide sequence ID" value="NZ_FUWO01000007.1"/>
</dbReference>
<name>A0A1T4LBT6_9LACT</name>
<dbReference type="Gene3D" id="1.10.600.10">
    <property type="entry name" value="Farnesyl Diphosphate Synthase"/>
    <property type="match status" value="1"/>
</dbReference>
<keyword evidence="4" id="KW-0479">Metal-binding</keyword>
<dbReference type="SFLD" id="SFLDS00005">
    <property type="entry name" value="Isoprenoid_Synthase_Type_I"/>
    <property type="match status" value="1"/>
</dbReference>
<dbReference type="Proteomes" id="UP000189941">
    <property type="component" value="Unassembled WGS sequence"/>
</dbReference>
<keyword evidence="5" id="KW-0460">Magnesium</keyword>
<dbReference type="Pfam" id="PF00348">
    <property type="entry name" value="polyprenyl_synt"/>
    <property type="match status" value="1"/>
</dbReference>
<dbReference type="EMBL" id="FUWO01000007">
    <property type="protein sequence ID" value="SJZ52093.1"/>
    <property type="molecule type" value="Genomic_DNA"/>
</dbReference>
<dbReference type="GO" id="GO:0004659">
    <property type="term" value="F:prenyltransferase activity"/>
    <property type="evidence" value="ECO:0007669"/>
    <property type="project" value="InterPro"/>
</dbReference>
<organism evidence="7 8">
    <name type="scientific">Globicatella sulfidifaciens DSM 15739</name>
    <dbReference type="NCBI Taxonomy" id="1121925"/>
    <lineage>
        <taxon>Bacteria</taxon>
        <taxon>Bacillati</taxon>
        <taxon>Bacillota</taxon>
        <taxon>Bacilli</taxon>
        <taxon>Lactobacillales</taxon>
        <taxon>Aerococcaceae</taxon>
        <taxon>Globicatella</taxon>
    </lineage>
</organism>
<dbReference type="PROSITE" id="PS00444">
    <property type="entry name" value="POLYPRENYL_SYNTHASE_2"/>
    <property type="match status" value="1"/>
</dbReference>
<comment type="cofactor">
    <cofactor evidence="1">
        <name>Mg(2+)</name>
        <dbReference type="ChEBI" id="CHEBI:18420"/>
    </cofactor>
</comment>
<comment type="similarity">
    <text evidence="2 6">Belongs to the FPP/GGPP synthase family.</text>
</comment>
<dbReference type="GO" id="GO:0046872">
    <property type="term" value="F:metal ion binding"/>
    <property type="evidence" value="ECO:0007669"/>
    <property type="project" value="UniProtKB-KW"/>
</dbReference>
<dbReference type="GO" id="GO:0008299">
    <property type="term" value="P:isoprenoid biosynthetic process"/>
    <property type="evidence" value="ECO:0007669"/>
    <property type="project" value="InterPro"/>
</dbReference>